<name>A0A7J0A7N9_9BACE</name>
<evidence type="ECO:0000256" key="1">
    <source>
        <dbReference type="SAM" id="SignalP"/>
    </source>
</evidence>
<dbReference type="EMBL" id="BLLS01000167">
    <property type="protein sequence ID" value="GFH88186.1"/>
    <property type="molecule type" value="Genomic_DNA"/>
</dbReference>
<dbReference type="Proteomes" id="UP000491181">
    <property type="component" value="Unassembled WGS sequence"/>
</dbReference>
<feature type="chain" id="PRO_5029669263" evidence="1">
    <location>
        <begin position="21"/>
        <end position="1243"/>
    </location>
</feature>
<organism evidence="2 3">
    <name type="scientific">Bacteroides acidifaciens</name>
    <dbReference type="NCBI Taxonomy" id="85831"/>
    <lineage>
        <taxon>Bacteria</taxon>
        <taxon>Pseudomonadati</taxon>
        <taxon>Bacteroidota</taxon>
        <taxon>Bacteroidia</taxon>
        <taxon>Bacteroidales</taxon>
        <taxon>Bacteroidaceae</taxon>
        <taxon>Bacteroides</taxon>
    </lineage>
</organism>
<dbReference type="AlphaFoldDB" id="A0A7J0A7N9"/>
<reference evidence="2 3" key="1">
    <citation type="journal article" date="2020" name="Microbiome">
        <title>Single-cell genomics of uncultured bacteria reveals dietary fiber responders in the mouse gut microbiota.</title>
        <authorList>
            <person name="Chijiiwa R."/>
            <person name="Hosokawa M."/>
            <person name="Kogawa M."/>
            <person name="Nishikawa Y."/>
            <person name="Ide K."/>
            <person name="Sakanashi C."/>
            <person name="Takahashi K."/>
            <person name="Takeyama H."/>
        </authorList>
    </citation>
    <scope>NUCLEOTIDE SEQUENCE [LARGE SCALE GENOMIC DNA]</scope>
    <source>
        <strain evidence="2">IMSAGC_001</strain>
    </source>
</reference>
<keyword evidence="1" id="KW-0732">Signal</keyword>
<evidence type="ECO:0000313" key="2">
    <source>
        <dbReference type="EMBL" id="GFH88186.1"/>
    </source>
</evidence>
<comment type="caution">
    <text evidence="2">The sequence shown here is derived from an EMBL/GenBank/DDBJ whole genome shotgun (WGS) entry which is preliminary data.</text>
</comment>
<sequence length="1243" mass="142657">MILFFLLMCMLCRVAGQEFAPGPQAQGYLRDKNTTVDYATGTFHYRIPLYTFRSGDFELPITLDYAARAVQKESFAGLTGYNWNLNTGGIVTRQLRGSEADEQGALSVCMENPELVRYGLDGESDVFTAIFNGKTLHFLLDEQLNEILPMERSNVRIERILDPSSSSSRPVLKGWKVTDEDGTRYYFEQKEINAKVNKVATTNLGAGRAKDFYVSAWHLNKIEPTNGSPITYVYDGEVQSDTTLHAHVFNYSCQTGCAYTYGNPMVEYSLGRWFDVSAFEQCIANAKYALSYLLLEAHLDYPKYIFSNAGNWMLNPQYEIGQEISRNCIRVMGQIGDFSRISQASAQLIYVLESYIHQFQNSTSPSERRCASYLEDAKGIVIAGMEAKRMVDYSSTTNVLAYKVHAPILKEIRCDNQTMRFDYLNTTLKSIKVCGQFESVLCDFHLNYSNDLLLKKFYSYAKNRSLKDLITFDYFVSEGNAKRCMRSLTTMYGGKVDMNYTASGKGIRIASLIYADAGRQEADTVCYNYPHGGYSAYYNMPSSETIRYEGRDFQDVVTFGDERYSSRTGYVSQGNEGIYYPFVTETVRGKGTRAYWFHVPGHVDMTNLPSFPPPLWDTSAPFAYWLCGLPLGTAVYDADGHLQALTRNSYYTDLDFPQKWLDRMFSEHRGHFVAGDEAIHYKDSLLQTEPCDYLMDVQAVESHYRAMNLIDLGGKMLDPYEDIYLVNFACRANPIFTPRCYQLYYGGATLLKSQEEYVFADTVLTDTIRFRDLELADTRQPFKRTEYHYDNLSRSVSPTRIDEIDSRGDTITIVLKRVTDFDMPEDSTWVRMNSFHIVSPVLKNQVYYNGKLQKEQLFRHQWEETDGMLCGGQIEEWCYYPSGEVTLSPFVQDNTWHTFAPSLYRLESSCRYKKFVSACVPVEQQEHENRSVIVYDRAGTTATLVAKDIDPRFIAVEDKGFWWAELEDVGVYNYGTVREIAARCHEHFSRTDTTYADRTRILNLSKWLSTPMNMMEWLAFNMVKMTMEWEKKDSHKMQWMDFRDNLINRLKQVPSTLISADDIRCMCNNVFINKWDGYYWEVENSLKKIPVGPLLVQTNCTEPHEKLTVLPASGCVTVYLLGKGEEHSVTCKVVCASGEIAIPLSCPPSEHWRLHTFELDLSAYPDVSSVYVESNMDIRYIAMMPRDTEFEATVCDSDGTVLARFNQSGLQECYEYDPHLRPCKAYDGQDNLLREYKFNTITR</sequence>
<evidence type="ECO:0000313" key="3">
    <source>
        <dbReference type="Proteomes" id="UP000491181"/>
    </source>
</evidence>
<proteinExistence type="predicted"/>
<protein>
    <submittedName>
        <fullName evidence="2">Uncharacterized protein</fullName>
    </submittedName>
</protein>
<gene>
    <name evidence="2" type="ORF">IMSAGC001_03628</name>
</gene>
<accession>A0A7J0A7N9</accession>
<feature type="signal peptide" evidence="1">
    <location>
        <begin position="1"/>
        <end position="20"/>
    </location>
</feature>